<keyword evidence="3" id="KW-1185">Reference proteome</keyword>
<comment type="caution">
    <text evidence="2">The sequence shown here is derived from an EMBL/GenBank/DDBJ whole genome shotgun (WGS) entry which is preliminary data.</text>
</comment>
<feature type="signal peptide" evidence="1">
    <location>
        <begin position="1"/>
        <end position="23"/>
    </location>
</feature>
<accession>A0A1V6RCF0</accession>
<organism evidence="2 3">
    <name type="scientific">Penicillium solitum</name>
    <dbReference type="NCBI Taxonomy" id="60172"/>
    <lineage>
        <taxon>Eukaryota</taxon>
        <taxon>Fungi</taxon>
        <taxon>Dikarya</taxon>
        <taxon>Ascomycota</taxon>
        <taxon>Pezizomycotina</taxon>
        <taxon>Eurotiomycetes</taxon>
        <taxon>Eurotiomycetidae</taxon>
        <taxon>Eurotiales</taxon>
        <taxon>Aspergillaceae</taxon>
        <taxon>Penicillium</taxon>
    </lineage>
</organism>
<protein>
    <submittedName>
        <fullName evidence="2">Uncharacterized protein</fullName>
    </submittedName>
</protein>
<gene>
    <name evidence="2" type="ORF">PENSOL_c007G06830</name>
</gene>
<keyword evidence="1" id="KW-0732">Signal</keyword>
<feature type="chain" id="PRO_5012506202" evidence="1">
    <location>
        <begin position="24"/>
        <end position="88"/>
    </location>
</feature>
<reference evidence="3" key="1">
    <citation type="journal article" date="2017" name="Nat. Microbiol.">
        <title>Global analysis of biosynthetic gene clusters reveals vast potential of secondary metabolite production in Penicillium species.</title>
        <authorList>
            <person name="Nielsen J.C."/>
            <person name="Grijseels S."/>
            <person name="Prigent S."/>
            <person name="Ji B."/>
            <person name="Dainat J."/>
            <person name="Nielsen K.F."/>
            <person name="Frisvad J.C."/>
            <person name="Workman M."/>
            <person name="Nielsen J."/>
        </authorList>
    </citation>
    <scope>NUCLEOTIDE SEQUENCE [LARGE SCALE GENOMIC DNA]</scope>
    <source>
        <strain evidence="3">IBT 29525</strain>
    </source>
</reference>
<dbReference type="Proteomes" id="UP000191612">
    <property type="component" value="Unassembled WGS sequence"/>
</dbReference>
<evidence type="ECO:0000256" key="1">
    <source>
        <dbReference type="SAM" id="SignalP"/>
    </source>
</evidence>
<name>A0A1V6RCF0_9EURO</name>
<proteinExistence type="predicted"/>
<dbReference type="AlphaFoldDB" id="A0A1V6RCF0"/>
<sequence>MVSRLVPIPLLLALGLVPAVSQSASQEAAKAADDYAARLVVAISTGTGGAGRENSGRGVPRGGRGALHGAATGALGLATALAGNPDVS</sequence>
<evidence type="ECO:0000313" key="2">
    <source>
        <dbReference type="EMBL" id="OQD99208.1"/>
    </source>
</evidence>
<dbReference type="EMBL" id="MDYO01000007">
    <property type="protein sequence ID" value="OQD99208.1"/>
    <property type="molecule type" value="Genomic_DNA"/>
</dbReference>
<evidence type="ECO:0000313" key="3">
    <source>
        <dbReference type="Proteomes" id="UP000191612"/>
    </source>
</evidence>